<dbReference type="SUPFAM" id="SSF56601">
    <property type="entry name" value="beta-lactamase/transpeptidase-like"/>
    <property type="match status" value="1"/>
</dbReference>
<evidence type="ECO:0000313" key="3">
    <source>
        <dbReference type="Proteomes" id="UP000471026"/>
    </source>
</evidence>
<dbReference type="EMBL" id="WMHZ01000024">
    <property type="protein sequence ID" value="NDO79022.1"/>
    <property type="molecule type" value="Genomic_DNA"/>
</dbReference>
<gene>
    <name evidence="2" type="ORF">GKZ75_12535</name>
</gene>
<proteinExistence type="predicted"/>
<feature type="domain" description="Beta-lactamase class A catalytic" evidence="1">
    <location>
        <begin position="48"/>
        <end position="273"/>
    </location>
</feature>
<dbReference type="Pfam" id="PF13354">
    <property type="entry name" value="Beta-lactamase2"/>
    <property type="match status" value="1"/>
</dbReference>
<dbReference type="InterPro" id="IPR045155">
    <property type="entry name" value="Beta-lactam_cat"/>
</dbReference>
<dbReference type="Gene3D" id="3.40.710.10">
    <property type="entry name" value="DD-peptidase/beta-lactamase superfamily"/>
    <property type="match status" value="1"/>
</dbReference>
<evidence type="ECO:0000313" key="2">
    <source>
        <dbReference type="EMBL" id="NDO79022.1"/>
    </source>
</evidence>
<name>A0A6N9R0I1_9MICC</name>
<sequence>MTGELWNRLSAEAALKELHDDVATMLHAADMTGAVSVRVIGSDRLPSFNYRAGVRFPMASLYKLVVMAAFCQAVDDGLIDPAAPVELVPETRVPGPTGLSICLDPVCMSWRDLVRLMMTISDNTAGNAVLCAVGLDRVAHTLRRLGLLQTDIRPYLPATDLHTAEVGRDAENLDPYLLPDPREYDPLLVSSTTTSDLVDLLSFIWEDHAATPSQCSFMRHVLGQQAWGHRFAEVFTYPGVQIAAKTGSLAALSHEAGVISHPDEPPIAVAVLTQSARRERTIPLSNTVVGQIARHCVRSYRQFL</sequence>
<dbReference type="GO" id="GO:0030655">
    <property type="term" value="P:beta-lactam antibiotic catabolic process"/>
    <property type="evidence" value="ECO:0007669"/>
    <property type="project" value="InterPro"/>
</dbReference>
<keyword evidence="2" id="KW-0378">Hydrolase</keyword>
<accession>A0A6N9R0I1</accession>
<dbReference type="Proteomes" id="UP000471026">
    <property type="component" value="Unassembled WGS sequence"/>
</dbReference>
<protein>
    <submittedName>
        <fullName evidence="2">Serine hydrolase</fullName>
    </submittedName>
</protein>
<dbReference type="RefSeq" id="WP_162230317.1">
    <property type="nucleotide sequence ID" value="NZ_WMHZ01000024.1"/>
</dbReference>
<dbReference type="InterPro" id="IPR000871">
    <property type="entry name" value="Beta-lactam_class-A"/>
</dbReference>
<dbReference type="AlphaFoldDB" id="A0A6N9R0I1"/>
<evidence type="ECO:0000259" key="1">
    <source>
        <dbReference type="Pfam" id="PF13354"/>
    </source>
</evidence>
<dbReference type="PANTHER" id="PTHR35333">
    <property type="entry name" value="BETA-LACTAMASE"/>
    <property type="match status" value="1"/>
</dbReference>
<dbReference type="GO" id="GO:0008800">
    <property type="term" value="F:beta-lactamase activity"/>
    <property type="evidence" value="ECO:0007669"/>
    <property type="project" value="InterPro"/>
</dbReference>
<reference evidence="2 3" key="1">
    <citation type="submission" date="2019-11" db="EMBL/GenBank/DDBJ databases">
        <title>Draft genome sequence of Kocuria indica DP-K7, a methyl red degrading Actinobacterium.</title>
        <authorList>
            <person name="Kumaran S."/>
            <person name="Tischler D."/>
            <person name="Ngo A.C.R."/>
            <person name="Schultes F."/>
        </authorList>
    </citation>
    <scope>NUCLEOTIDE SEQUENCE [LARGE SCALE GENOMIC DNA]</scope>
    <source>
        <strain evidence="2 3">DP-K7</strain>
    </source>
</reference>
<dbReference type="PANTHER" id="PTHR35333:SF3">
    <property type="entry name" value="BETA-LACTAMASE-TYPE TRANSPEPTIDASE FOLD CONTAINING PROTEIN"/>
    <property type="match status" value="1"/>
</dbReference>
<dbReference type="GO" id="GO:0046677">
    <property type="term" value="P:response to antibiotic"/>
    <property type="evidence" value="ECO:0007669"/>
    <property type="project" value="InterPro"/>
</dbReference>
<comment type="caution">
    <text evidence="2">The sequence shown here is derived from an EMBL/GenBank/DDBJ whole genome shotgun (WGS) entry which is preliminary data.</text>
</comment>
<dbReference type="InterPro" id="IPR012338">
    <property type="entry name" value="Beta-lactam/transpept-like"/>
</dbReference>
<organism evidence="2 3">
    <name type="scientific">Kocuria marina subsp. indica</name>
    <dbReference type="NCBI Taxonomy" id="1049583"/>
    <lineage>
        <taxon>Bacteria</taxon>
        <taxon>Bacillati</taxon>
        <taxon>Actinomycetota</taxon>
        <taxon>Actinomycetes</taxon>
        <taxon>Micrococcales</taxon>
        <taxon>Micrococcaceae</taxon>
        <taxon>Kocuria</taxon>
    </lineage>
</organism>